<feature type="domain" description="Peptidoglycan binding-like" evidence="2">
    <location>
        <begin position="199"/>
        <end position="253"/>
    </location>
</feature>
<dbReference type="InterPro" id="IPR036366">
    <property type="entry name" value="PGBDSf"/>
</dbReference>
<feature type="region of interest" description="Disordered" evidence="1">
    <location>
        <begin position="158"/>
        <end position="198"/>
    </location>
</feature>
<feature type="compositionally biased region" description="Acidic residues" evidence="1">
    <location>
        <begin position="186"/>
        <end position="196"/>
    </location>
</feature>
<name>A0A0M6Y1E9_9HYPH</name>
<dbReference type="InterPro" id="IPR002477">
    <property type="entry name" value="Peptidoglycan-bd-like"/>
</dbReference>
<protein>
    <submittedName>
        <fullName evidence="3">His-Xaa-Ser repeat protein HxsA</fullName>
    </submittedName>
</protein>
<dbReference type="Gene3D" id="1.10.101.10">
    <property type="entry name" value="PGBD-like superfamily/PGBD"/>
    <property type="match status" value="2"/>
</dbReference>
<dbReference type="OrthoDB" id="9816507at2"/>
<feature type="region of interest" description="Disordered" evidence="1">
    <location>
        <begin position="1"/>
        <end position="21"/>
    </location>
</feature>
<dbReference type="InterPro" id="IPR036365">
    <property type="entry name" value="PGBD-like_sf"/>
</dbReference>
<dbReference type="Pfam" id="PF01471">
    <property type="entry name" value="PG_binding_1"/>
    <property type="match status" value="2"/>
</dbReference>
<dbReference type="SUPFAM" id="SSF47090">
    <property type="entry name" value="PGBD-like"/>
    <property type="match status" value="2"/>
</dbReference>
<organism evidence="3 4">
    <name type="scientific">Roseibium aggregatum</name>
    <dbReference type="NCBI Taxonomy" id="187304"/>
    <lineage>
        <taxon>Bacteria</taxon>
        <taxon>Pseudomonadati</taxon>
        <taxon>Pseudomonadota</taxon>
        <taxon>Alphaproteobacteria</taxon>
        <taxon>Hyphomicrobiales</taxon>
        <taxon>Stappiaceae</taxon>
        <taxon>Roseibium</taxon>
    </lineage>
</organism>
<feature type="region of interest" description="Disordered" evidence="1">
    <location>
        <begin position="63"/>
        <end position="87"/>
    </location>
</feature>
<evidence type="ECO:0000256" key="1">
    <source>
        <dbReference type="SAM" id="MobiDB-lite"/>
    </source>
</evidence>
<keyword evidence="4" id="KW-1185">Reference proteome</keyword>
<dbReference type="STRING" id="187304.B0E33_23815"/>
<gene>
    <name evidence="3" type="ORF">LAL4801_01277</name>
</gene>
<dbReference type="EMBL" id="CXST01000001">
    <property type="protein sequence ID" value="CTQ42840.1"/>
    <property type="molecule type" value="Genomic_DNA"/>
</dbReference>
<proteinExistence type="predicted"/>
<evidence type="ECO:0000313" key="3">
    <source>
        <dbReference type="EMBL" id="CTQ42840.1"/>
    </source>
</evidence>
<evidence type="ECO:0000313" key="4">
    <source>
        <dbReference type="Proteomes" id="UP000048926"/>
    </source>
</evidence>
<sequence length="263" mass="27604">MARAKKTTKQTKAQQAKSSESLMAKAGHMALDNPVAAGGTVVMGLTACLIVANAVGLQPGRHPAPLFTTRDRPDTMQLPEPDGRSPGLQVQEISTLVLDLQISLRKIGLYEGPLDGLNGPATERAIRGFERHAGQIETGEATEALLALVLMQGESPVTSLNGPVPRPKPGFSGTTRQDGAEVLDAGTDDSADAGEESDPKLMKIQQALSELGYGPLKADGVMGANTTAAIRRFEFDRGLPLTGEPGTKVIERLEMVSGRSLSG</sequence>
<dbReference type="Proteomes" id="UP000048926">
    <property type="component" value="Unassembled WGS sequence"/>
</dbReference>
<dbReference type="AlphaFoldDB" id="A0A0M6Y1E9"/>
<evidence type="ECO:0000259" key="2">
    <source>
        <dbReference type="Pfam" id="PF01471"/>
    </source>
</evidence>
<accession>A0A0M6Y1E9</accession>
<feature type="domain" description="Peptidoglycan binding-like" evidence="2">
    <location>
        <begin position="96"/>
        <end position="147"/>
    </location>
</feature>
<reference evidence="4" key="1">
    <citation type="submission" date="2015-07" db="EMBL/GenBank/DDBJ databases">
        <authorList>
            <person name="Rodrigo-Torres Lidia"/>
            <person name="Arahal R.David."/>
        </authorList>
    </citation>
    <scope>NUCLEOTIDE SEQUENCE [LARGE SCALE GENOMIC DNA]</scope>
    <source>
        <strain evidence="4">CECT 4801</strain>
    </source>
</reference>